<dbReference type="Proteomes" id="UP000504610">
    <property type="component" value="Chromosome 4"/>
</dbReference>
<reference evidence="2" key="2">
    <citation type="submission" date="2025-08" db="UniProtKB">
        <authorList>
            <consortium name="RefSeq"/>
        </authorList>
    </citation>
    <scope>IDENTIFICATION</scope>
    <source>
        <tissue evidence="2">Leaf</tissue>
    </source>
</reference>
<gene>
    <name evidence="2" type="primary">LOC108852992</name>
</gene>
<evidence type="ECO:0000313" key="1">
    <source>
        <dbReference type="Proteomes" id="UP000504610"/>
    </source>
</evidence>
<dbReference type="GeneID" id="108852992"/>
<evidence type="ECO:0000313" key="2">
    <source>
        <dbReference type="RefSeq" id="XP_056863453.1"/>
    </source>
</evidence>
<protein>
    <submittedName>
        <fullName evidence="2">3-dehydrosphinganine reductase TSC10A-like</fullName>
    </submittedName>
</protein>
<accession>A0A9W3DJ42</accession>
<organism evidence="1 2">
    <name type="scientific">Raphanus sativus</name>
    <name type="common">Radish</name>
    <name type="synonym">Raphanus raphanistrum var. sativus</name>
    <dbReference type="NCBI Taxonomy" id="3726"/>
    <lineage>
        <taxon>Eukaryota</taxon>
        <taxon>Viridiplantae</taxon>
        <taxon>Streptophyta</taxon>
        <taxon>Embryophyta</taxon>
        <taxon>Tracheophyta</taxon>
        <taxon>Spermatophyta</taxon>
        <taxon>Magnoliopsida</taxon>
        <taxon>eudicotyledons</taxon>
        <taxon>Gunneridae</taxon>
        <taxon>Pentapetalae</taxon>
        <taxon>rosids</taxon>
        <taxon>malvids</taxon>
        <taxon>Brassicales</taxon>
        <taxon>Brassicaceae</taxon>
        <taxon>Brassiceae</taxon>
        <taxon>Raphanus</taxon>
    </lineage>
</organism>
<dbReference type="KEGG" id="rsz:108852992"/>
<dbReference type="OrthoDB" id="37659at2759"/>
<sequence length="116" mass="13349">MLQNRNHLRHLHLYAVKSCRCVDCESRCLYIKGAFNVVEASLPAMKARQGRGPRLISVGCLWLCCLFWEQVWDSRFSTITPTKFIAYDIHVTLVFPPDTDTLGLRKNRRAGLRSLP</sequence>
<proteinExistence type="predicted"/>
<name>A0A9W3DJ42_RAPSA</name>
<dbReference type="RefSeq" id="XP_056863453.1">
    <property type="nucleotide sequence ID" value="XM_057007473.1"/>
</dbReference>
<keyword evidence="1" id="KW-1185">Reference proteome</keyword>
<dbReference type="AlphaFoldDB" id="A0A9W3DJ42"/>
<reference evidence="1" key="1">
    <citation type="journal article" date="2019" name="Database">
        <title>The radish genome database (RadishGD): an integrated information resource for radish genomics.</title>
        <authorList>
            <person name="Yu H.J."/>
            <person name="Baek S."/>
            <person name="Lee Y.J."/>
            <person name="Cho A."/>
            <person name="Mun J.H."/>
        </authorList>
    </citation>
    <scope>NUCLEOTIDE SEQUENCE [LARGE SCALE GENOMIC DNA]</scope>
    <source>
        <strain evidence="1">cv. WK10039</strain>
    </source>
</reference>